<dbReference type="GO" id="GO:0045165">
    <property type="term" value="P:cell fate commitment"/>
    <property type="evidence" value="ECO:0007669"/>
    <property type="project" value="TreeGrafter"/>
</dbReference>
<dbReference type="Gene3D" id="2.170.270.10">
    <property type="entry name" value="SET domain"/>
    <property type="match status" value="1"/>
</dbReference>
<feature type="compositionally biased region" description="Pro residues" evidence="23">
    <location>
        <begin position="509"/>
        <end position="528"/>
    </location>
</feature>
<evidence type="ECO:0000256" key="11">
    <source>
        <dbReference type="ARBA" id="ARBA00022833"/>
    </source>
</evidence>
<dbReference type="GO" id="GO:0002250">
    <property type="term" value="P:adaptive immune response"/>
    <property type="evidence" value="ECO:0007669"/>
    <property type="project" value="UniProtKB-KW"/>
</dbReference>
<keyword evidence="10 22" id="KW-0863">Zinc-finger</keyword>
<dbReference type="SMART" id="SM00317">
    <property type="entry name" value="SET"/>
    <property type="match status" value="1"/>
</dbReference>
<dbReference type="InterPro" id="IPR001214">
    <property type="entry name" value="SET_dom"/>
</dbReference>
<keyword evidence="9" id="KW-0677">Repeat</keyword>
<evidence type="ECO:0000256" key="13">
    <source>
        <dbReference type="ARBA" id="ARBA00023015"/>
    </source>
</evidence>
<comment type="caution">
    <text evidence="26">The sequence shown here is derived from an EMBL/GenBank/DDBJ whole genome shotgun (WGS) entry which is preliminary data.</text>
</comment>
<keyword evidence="12" id="KW-0391">Immunity</keyword>
<dbReference type="InterPro" id="IPR044413">
    <property type="entry name" value="PRDM1_PR-SET"/>
</dbReference>
<evidence type="ECO:0000256" key="19">
    <source>
        <dbReference type="ARBA" id="ARBA00067594"/>
    </source>
</evidence>
<comment type="subunit">
    <text evidence="18">Interacts with PRMT5. Interacts with FBXO10. Interacts with FBXO11. Interacts with multiple nuclear sumoylation E3 ligases, including CBX4, PIAS1, PIAS2, PIAS3, PIAS4, PML and RNF4, but not RANBP2. Interacts with LDB1, SMARCD3 and SMARCC1. Interacts with EEIG1; following TNFSF11/RANKL stimulation in bone marrow-derived macrophages, the interaction promotes the binding of PRDM1/BLIMP1 to the gene promoter of IRF8.</text>
</comment>
<dbReference type="InterPro" id="IPR046341">
    <property type="entry name" value="SET_dom_sf"/>
</dbReference>
<feature type="region of interest" description="Disordered" evidence="23">
    <location>
        <begin position="496"/>
        <end position="562"/>
    </location>
</feature>
<evidence type="ECO:0000256" key="7">
    <source>
        <dbReference type="ARBA" id="ARBA00022691"/>
    </source>
</evidence>
<dbReference type="GO" id="GO:0005634">
    <property type="term" value="C:nucleus"/>
    <property type="evidence" value="ECO:0007669"/>
    <property type="project" value="UniProtKB-SubCell"/>
</dbReference>
<evidence type="ECO:0000256" key="14">
    <source>
        <dbReference type="ARBA" id="ARBA00023125"/>
    </source>
</evidence>
<keyword evidence="11" id="KW-0862">Zinc</keyword>
<dbReference type="Pfam" id="PF00096">
    <property type="entry name" value="zf-C2H2"/>
    <property type="match status" value="2"/>
</dbReference>
<feature type="compositionally biased region" description="Pro residues" evidence="23">
    <location>
        <begin position="307"/>
        <end position="319"/>
    </location>
</feature>
<feature type="region of interest" description="Disordered" evidence="23">
    <location>
        <begin position="447"/>
        <end position="482"/>
    </location>
</feature>
<proteinExistence type="predicted"/>
<keyword evidence="7" id="KW-0949">S-adenosyl-L-methionine</keyword>
<evidence type="ECO:0000256" key="6">
    <source>
        <dbReference type="ARBA" id="ARBA00022679"/>
    </source>
</evidence>
<feature type="compositionally biased region" description="Basic and acidic residues" evidence="23">
    <location>
        <begin position="277"/>
        <end position="286"/>
    </location>
</feature>
<keyword evidence="27" id="KW-1185">Reference proteome</keyword>
<keyword evidence="13" id="KW-0805">Transcription regulation</keyword>
<dbReference type="PANTHER" id="PTHR16515:SF59">
    <property type="entry name" value="PR DOMAIN ZINC FINGER PROTEIN 1"/>
    <property type="match status" value="1"/>
</dbReference>
<evidence type="ECO:0000313" key="26">
    <source>
        <dbReference type="EMBL" id="KAG8233359.1"/>
    </source>
</evidence>
<feature type="compositionally biased region" description="Pro residues" evidence="23">
    <location>
        <begin position="615"/>
        <end position="634"/>
    </location>
</feature>
<keyword evidence="6" id="KW-0808">Transferase</keyword>
<feature type="compositionally biased region" description="Low complexity" evidence="23">
    <location>
        <begin position="785"/>
        <end position="803"/>
    </location>
</feature>
<reference evidence="26" key="2">
    <citation type="submission" date="2017-10" db="EMBL/GenBank/DDBJ databases">
        <title>Ladona fulva Genome sequencing and assembly.</title>
        <authorList>
            <person name="Murali S."/>
            <person name="Richards S."/>
            <person name="Bandaranaike D."/>
            <person name="Bellair M."/>
            <person name="Blankenburg K."/>
            <person name="Chao H."/>
            <person name="Dinh H."/>
            <person name="Doddapaneni H."/>
            <person name="Dugan-Rocha S."/>
            <person name="Elkadiri S."/>
            <person name="Gnanaolivu R."/>
            <person name="Hernandez B."/>
            <person name="Skinner E."/>
            <person name="Javaid M."/>
            <person name="Lee S."/>
            <person name="Li M."/>
            <person name="Ming W."/>
            <person name="Munidasa M."/>
            <person name="Muniz J."/>
            <person name="Nguyen L."/>
            <person name="Hughes D."/>
            <person name="Osuji N."/>
            <person name="Pu L.-L."/>
            <person name="Puazo M."/>
            <person name="Qu C."/>
            <person name="Quiroz J."/>
            <person name="Raj R."/>
            <person name="Weissenberger G."/>
            <person name="Xin Y."/>
            <person name="Zou X."/>
            <person name="Han Y."/>
            <person name="Worley K."/>
            <person name="Muzny D."/>
            <person name="Gibbs R."/>
        </authorList>
    </citation>
    <scope>NUCLEOTIDE SEQUENCE</scope>
    <source>
        <strain evidence="26">Sampled in the wild</strain>
    </source>
</reference>
<dbReference type="GO" id="GO:0008757">
    <property type="term" value="F:S-adenosylmethionine-dependent methyltransferase activity"/>
    <property type="evidence" value="ECO:0007669"/>
    <property type="project" value="UniProtKB-ARBA"/>
</dbReference>
<comment type="subcellular location">
    <subcellularLocation>
        <location evidence="1">Nucleus</location>
    </subcellularLocation>
</comment>
<dbReference type="GO" id="GO:0000978">
    <property type="term" value="F:RNA polymerase II cis-regulatory region sequence-specific DNA binding"/>
    <property type="evidence" value="ECO:0007669"/>
    <property type="project" value="TreeGrafter"/>
</dbReference>
<dbReference type="GO" id="GO:0001227">
    <property type="term" value="F:DNA-binding transcription repressor activity, RNA polymerase II-specific"/>
    <property type="evidence" value="ECO:0007669"/>
    <property type="project" value="InterPro"/>
</dbReference>
<keyword evidence="16" id="KW-0804">Transcription</keyword>
<feature type="region of interest" description="Disordered" evidence="23">
    <location>
        <begin position="650"/>
        <end position="692"/>
    </location>
</feature>
<dbReference type="SUPFAM" id="SSF57667">
    <property type="entry name" value="beta-beta-alpha zinc fingers"/>
    <property type="match status" value="1"/>
</dbReference>
<keyword evidence="2" id="KW-0678">Repressor</keyword>
<feature type="compositionally biased region" description="Pro residues" evidence="23">
    <location>
        <begin position="717"/>
        <end position="729"/>
    </location>
</feature>
<dbReference type="PROSITE" id="PS00028">
    <property type="entry name" value="ZINC_FINGER_C2H2_1"/>
    <property type="match status" value="2"/>
</dbReference>
<evidence type="ECO:0000256" key="15">
    <source>
        <dbReference type="ARBA" id="ARBA00023130"/>
    </source>
</evidence>
<evidence type="ECO:0000259" key="24">
    <source>
        <dbReference type="PROSITE" id="PS50157"/>
    </source>
</evidence>
<feature type="compositionally biased region" description="Low complexity" evidence="23">
    <location>
        <begin position="759"/>
        <end position="774"/>
    </location>
</feature>
<evidence type="ECO:0000256" key="23">
    <source>
        <dbReference type="SAM" id="MobiDB-lite"/>
    </source>
</evidence>
<evidence type="ECO:0000256" key="8">
    <source>
        <dbReference type="ARBA" id="ARBA00022723"/>
    </source>
</evidence>
<feature type="compositionally biased region" description="Basic residues" evidence="23">
    <location>
        <begin position="732"/>
        <end position="743"/>
    </location>
</feature>
<feature type="compositionally biased region" description="Low complexity" evidence="23">
    <location>
        <begin position="289"/>
        <end position="299"/>
    </location>
</feature>
<evidence type="ECO:0000256" key="10">
    <source>
        <dbReference type="ARBA" id="ARBA00022771"/>
    </source>
</evidence>
<evidence type="ECO:0000256" key="16">
    <source>
        <dbReference type="ARBA" id="ARBA00023163"/>
    </source>
</evidence>
<dbReference type="InterPro" id="IPR050331">
    <property type="entry name" value="Zinc_finger"/>
</dbReference>
<dbReference type="SMART" id="SM00355">
    <property type="entry name" value="ZnF_C2H2"/>
    <property type="match status" value="2"/>
</dbReference>
<name>A0A8K0P772_LADFU</name>
<feature type="compositionally biased region" description="Low complexity" evidence="23">
    <location>
        <begin position="406"/>
        <end position="416"/>
    </location>
</feature>
<gene>
    <name evidence="26" type="ORF">J437_LFUL005820</name>
</gene>
<dbReference type="GO" id="GO:0008170">
    <property type="term" value="F:N-methyltransferase activity"/>
    <property type="evidence" value="ECO:0007669"/>
    <property type="project" value="UniProtKB-ARBA"/>
</dbReference>
<dbReference type="Pfam" id="PF21549">
    <property type="entry name" value="PRDM2_PR"/>
    <property type="match status" value="1"/>
</dbReference>
<dbReference type="SUPFAM" id="SSF82199">
    <property type="entry name" value="SET domain"/>
    <property type="match status" value="1"/>
</dbReference>
<evidence type="ECO:0000256" key="3">
    <source>
        <dbReference type="ARBA" id="ARBA00022499"/>
    </source>
</evidence>
<evidence type="ECO:0000259" key="25">
    <source>
        <dbReference type="PROSITE" id="PS50280"/>
    </source>
</evidence>
<dbReference type="FunFam" id="3.30.160.60:FF:000132">
    <property type="entry name" value="PR domain zinc finger protein 1"/>
    <property type="match status" value="1"/>
</dbReference>
<evidence type="ECO:0000256" key="20">
    <source>
        <dbReference type="ARBA" id="ARBA00078797"/>
    </source>
</evidence>
<evidence type="ECO:0000256" key="22">
    <source>
        <dbReference type="PROSITE-ProRule" id="PRU00042"/>
    </source>
</evidence>
<dbReference type="Proteomes" id="UP000792457">
    <property type="component" value="Unassembled WGS sequence"/>
</dbReference>
<feature type="region of interest" description="Disordered" evidence="23">
    <location>
        <begin position="274"/>
        <end position="434"/>
    </location>
</feature>
<evidence type="ECO:0000256" key="18">
    <source>
        <dbReference type="ARBA" id="ARBA00063130"/>
    </source>
</evidence>
<dbReference type="CDD" id="cd19187">
    <property type="entry name" value="PR-SET_PRDM1"/>
    <property type="match status" value="1"/>
</dbReference>
<feature type="region of interest" description="Disordered" evidence="23">
    <location>
        <begin position="79"/>
        <end position="115"/>
    </location>
</feature>
<feature type="compositionally biased region" description="Basic and acidic residues" evidence="23">
    <location>
        <begin position="1104"/>
        <end position="1114"/>
    </location>
</feature>
<feature type="compositionally biased region" description="Low complexity" evidence="23">
    <location>
        <begin position="459"/>
        <end position="475"/>
    </location>
</feature>
<dbReference type="GO" id="GO:0008276">
    <property type="term" value="F:protein methyltransferase activity"/>
    <property type="evidence" value="ECO:0007669"/>
    <property type="project" value="UniProtKB-ARBA"/>
</dbReference>
<dbReference type="InterPro" id="IPR036236">
    <property type="entry name" value="Znf_C2H2_sf"/>
</dbReference>
<keyword evidence="17" id="KW-0539">Nucleus</keyword>
<dbReference type="EMBL" id="KZ308713">
    <property type="protein sequence ID" value="KAG8233359.1"/>
    <property type="molecule type" value="Genomic_DNA"/>
</dbReference>
<feature type="compositionally biased region" description="Basic and acidic residues" evidence="23">
    <location>
        <begin position="360"/>
        <end position="375"/>
    </location>
</feature>
<keyword evidence="15" id="KW-1064">Adaptive immunity</keyword>
<dbReference type="AlphaFoldDB" id="A0A8K0P772"/>
<dbReference type="GO" id="GO:0032259">
    <property type="term" value="P:methylation"/>
    <property type="evidence" value="ECO:0007669"/>
    <property type="project" value="UniProtKB-KW"/>
</dbReference>
<feature type="region of interest" description="Disordered" evidence="23">
    <location>
        <begin position="710"/>
        <end position="848"/>
    </location>
</feature>
<feature type="domain" description="SET" evidence="25">
    <location>
        <begin position="117"/>
        <end position="243"/>
    </location>
</feature>
<keyword evidence="14" id="KW-0238">DNA-binding</keyword>
<feature type="domain" description="C2H2-type" evidence="24">
    <location>
        <begin position="886"/>
        <end position="913"/>
    </location>
</feature>
<feature type="compositionally biased region" description="Basic residues" evidence="23">
    <location>
        <begin position="498"/>
        <end position="507"/>
    </location>
</feature>
<dbReference type="Gene3D" id="3.30.160.60">
    <property type="entry name" value="Classic Zinc Finger"/>
    <property type="match status" value="2"/>
</dbReference>
<dbReference type="GO" id="GO:0008270">
    <property type="term" value="F:zinc ion binding"/>
    <property type="evidence" value="ECO:0007669"/>
    <property type="project" value="UniProtKB-KW"/>
</dbReference>
<feature type="region of interest" description="Disordered" evidence="23">
    <location>
        <begin position="577"/>
        <end position="638"/>
    </location>
</feature>
<feature type="region of interest" description="Disordered" evidence="23">
    <location>
        <begin position="1131"/>
        <end position="1160"/>
    </location>
</feature>
<feature type="compositionally biased region" description="Acidic residues" evidence="23">
    <location>
        <begin position="417"/>
        <end position="426"/>
    </location>
</feature>
<feature type="compositionally biased region" description="Basic and acidic residues" evidence="23">
    <location>
        <begin position="577"/>
        <end position="590"/>
    </location>
</feature>
<keyword evidence="5" id="KW-0489">Methyltransferase</keyword>
<dbReference type="FunFam" id="2.170.270.10:FF:000019">
    <property type="entry name" value="PR domain zinc finger protein 1"/>
    <property type="match status" value="1"/>
</dbReference>
<organism evidence="26 27">
    <name type="scientific">Ladona fulva</name>
    <name type="common">Scarce chaser dragonfly</name>
    <name type="synonym">Libellula fulva</name>
    <dbReference type="NCBI Taxonomy" id="123851"/>
    <lineage>
        <taxon>Eukaryota</taxon>
        <taxon>Metazoa</taxon>
        <taxon>Ecdysozoa</taxon>
        <taxon>Arthropoda</taxon>
        <taxon>Hexapoda</taxon>
        <taxon>Insecta</taxon>
        <taxon>Pterygota</taxon>
        <taxon>Palaeoptera</taxon>
        <taxon>Odonata</taxon>
        <taxon>Epiprocta</taxon>
        <taxon>Anisoptera</taxon>
        <taxon>Libelluloidea</taxon>
        <taxon>Libellulidae</taxon>
        <taxon>Ladona</taxon>
    </lineage>
</organism>
<keyword evidence="4" id="KW-0399">Innate immunity</keyword>
<feature type="compositionally biased region" description="Low complexity" evidence="23">
    <location>
        <begin position="810"/>
        <end position="846"/>
    </location>
</feature>
<dbReference type="InterPro" id="IPR013087">
    <property type="entry name" value="Znf_C2H2_type"/>
</dbReference>
<evidence type="ECO:0000256" key="9">
    <source>
        <dbReference type="ARBA" id="ARBA00022737"/>
    </source>
</evidence>
<evidence type="ECO:0000256" key="2">
    <source>
        <dbReference type="ARBA" id="ARBA00022491"/>
    </source>
</evidence>
<sequence length="1160" mass="126578">MIGRAYGRVEVRIRRGRGMRSAEFGCGVRGDPSGGQQPKCGSRSDTLLAGLGVSAMEESPWDVWSIREEEFEEHVVYIVPDQPVPSSSTKRVEAEEGGKDEEDDGGVPSRAEASLPRNLVLRPSQALSDQKVTQSECFQIQGVWSTSYIPKGTRFGPLVGEIYTTDNVPKTANRKYFWRVYKDNELFYYIDGYDVRKSNWMRYVNPAYSSESQNLIACQYKMNIYFYTIRPILPNQELLVWYCKEFAQRLNYPLTGELMLQRIRLQVQQQQQAPIEDAEKGRKEEGAVEEGVGADKAAAISSSTPCHLPPSPAPGPASPHHPSSTSGSDCPRISSSSSPPKEACGGGARLSPPPTADGSVRSDEGYHSNGYHDDAAAFTPPEDSSDSDSDNNYVLDFSKKQPDRPPASAAIVASAPEEADEEEEETGEAKNEYRKVKIKICKAYHYKSKAAPPTPSDAPPASGAAAPIASSPSGAGESGEGEAPLLLHHQLLRGSPPHLHHLHHHHLLLPPPPPPPTSTVPESPPPRQQSPHHLLTHRRHEGASPPATVLSSSPPPQPSMFRPFSVSKVDFIKSEFVKNEDADKEEEKAKFPSGNSILENILLRKRDHPSESPGPRTPPAPTKRPAAPDCPAPTSPTEMAYSYKKSHRYVALPSPDSSSNSVAPRNPSPQRPPPHEEGPPSPRGQQPPGLPPVVELAYLSASTSPTIFSHHSHFGPYAPPPPPPPPPPLYHHLQHHHVLHHHQTPSLMPYHHQPQANNPAPFGVSSGSPGSRGPDAGYGGPARHSVSSSSAAPASSVAPSTSCSPPPLSVPTSGGDSSSLSPGSLSPARSLSPGSSSGSRGYRSLPYPLQKKDGKMHYECNVCFKTFGQLSNLKVHLRTHSGERPFRCNVCTKSFTQLAHLQKHHLVHTGEVMLIPFSVWSILSREAPPVRHLQEEVQQHFESEDAPSIAFGTEAVRVRPLPRQIHAVRAPKTAQTAAHQREAVHVPGMPQEVHQRQWTQDALEDNQLQTEISGGRVGFGSSRGGCSIWISKWSTVLRLRFPRRHRRGSEERDERRRGFQRLVRAAASAPAPAAPPPLALLVGGLVPLPRARKGPQRPAAASEAHGDRDLPTARDRVHLRSVGAESVLSQSLRNPHRRFNSKRRVAHYERPGVRTRPGHV</sequence>
<feature type="region of interest" description="Disordered" evidence="23">
    <location>
        <begin position="1091"/>
        <end position="1114"/>
    </location>
</feature>
<dbReference type="GO" id="GO:0045087">
    <property type="term" value="P:innate immune response"/>
    <property type="evidence" value="ECO:0007669"/>
    <property type="project" value="UniProtKB-KW"/>
</dbReference>
<evidence type="ECO:0000256" key="4">
    <source>
        <dbReference type="ARBA" id="ARBA00022588"/>
    </source>
</evidence>
<accession>A0A8K0P772</accession>
<keyword evidence="8" id="KW-0479">Metal-binding</keyword>
<evidence type="ECO:0000256" key="1">
    <source>
        <dbReference type="ARBA" id="ARBA00004123"/>
    </source>
</evidence>
<reference evidence="26" key="1">
    <citation type="submission" date="2013-04" db="EMBL/GenBank/DDBJ databases">
        <authorList>
            <person name="Qu J."/>
            <person name="Murali S.C."/>
            <person name="Bandaranaike D."/>
            <person name="Bellair M."/>
            <person name="Blankenburg K."/>
            <person name="Chao H."/>
            <person name="Dinh H."/>
            <person name="Doddapaneni H."/>
            <person name="Downs B."/>
            <person name="Dugan-Rocha S."/>
            <person name="Elkadiri S."/>
            <person name="Gnanaolivu R.D."/>
            <person name="Hernandez B."/>
            <person name="Javaid M."/>
            <person name="Jayaseelan J.C."/>
            <person name="Lee S."/>
            <person name="Li M."/>
            <person name="Ming W."/>
            <person name="Munidasa M."/>
            <person name="Muniz J."/>
            <person name="Nguyen L."/>
            <person name="Ongeri F."/>
            <person name="Osuji N."/>
            <person name="Pu L.-L."/>
            <person name="Puazo M."/>
            <person name="Qu C."/>
            <person name="Quiroz J."/>
            <person name="Raj R."/>
            <person name="Weissenberger G."/>
            <person name="Xin Y."/>
            <person name="Zou X."/>
            <person name="Han Y."/>
            <person name="Richards S."/>
            <person name="Worley K."/>
            <person name="Muzny D."/>
            <person name="Gibbs R."/>
        </authorList>
    </citation>
    <scope>NUCLEOTIDE SEQUENCE</scope>
    <source>
        <strain evidence="26">Sampled in the wild</strain>
    </source>
</reference>
<keyword evidence="3" id="KW-1017">Isopeptide bond</keyword>
<feature type="domain" description="C2H2-type" evidence="24">
    <location>
        <begin position="858"/>
        <end position="885"/>
    </location>
</feature>
<dbReference type="PANTHER" id="PTHR16515">
    <property type="entry name" value="PR DOMAIN ZINC FINGER PROTEIN"/>
    <property type="match status" value="1"/>
</dbReference>
<evidence type="ECO:0000313" key="27">
    <source>
        <dbReference type="Proteomes" id="UP000792457"/>
    </source>
</evidence>
<dbReference type="FunFam" id="3.30.160.60:FF:000211">
    <property type="entry name" value="PR domain zinc finger protein 1"/>
    <property type="match status" value="1"/>
</dbReference>
<feature type="compositionally biased region" description="Low complexity" evidence="23">
    <location>
        <begin position="320"/>
        <end position="340"/>
    </location>
</feature>
<dbReference type="PROSITE" id="PS50157">
    <property type="entry name" value="ZINC_FINGER_C2H2_2"/>
    <property type="match status" value="2"/>
</dbReference>
<evidence type="ECO:0000256" key="5">
    <source>
        <dbReference type="ARBA" id="ARBA00022603"/>
    </source>
</evidence>
<dbReference type="OrthoDB" id="7327383at2759"/>
<dbReference type="PROSITE" id="PS50280">
    <property type="entry name" value="SET"/>
    <property type="match status" value="1"/>
</dbReference>
<protein>
    <recommendedName>
        <fullName evidence="19">PR domain zinc finger protein 1</fullName>
    </recommendedName>
    <alternativeName>
        <fullName evidence="20">Beta-interferon gene positive regulatory domain I-binding factor</fullName>
    </alternativeName>
    <alternativeName>
        <fullName evidence="21">PR domain-containing protein 1</fullName>
    </alternativeName>
</protein>
<evidence type="ECO:0000256" key="21">
    <source>
        <dbReference type="ARBA" id="ARBA00082169"/>
    </source>
</evidence>
<evidence type="ECO:0000256" key="17">
    <source>
        <dbReference type="ARBA" id="ARBA00023242"/>
    </source>
</evidence>
<feature type="compositionally biased region" description="Basic residues" evidence="23">
    <location>
        <begin position="1134"/>
        <end position="1145"/>
    </location>
</feature>
<evidence type="ECO:0000256" key="12">
    <source>
        <dbReference type="ARBA" id="ARBA00022859"/>
    </source>
</evidence>
<dbReference type="GO" id="GO:0005737">
    <property type="term" value="C:cytoplasm"/>
    <property type="evidence" value="ECO:0007669"/>
    <property type="project" value="TreeGrafter"/>
</dbReference>